<feature type="transmembrane region" description="Helical" evidence="2">
    <location>
        <begin position="61"/>
        <end position="79"/>
    </location>
</feature>
<dbReference type="EMBL" id="QCYY01002914">
    <property type="protein sequence ID" value="ROT66643.1"/>
    <property type="molecule type" value="Genomic_DNA"/>
</dbReference>
<name>A0A3R7QGH0_PENVA</name>
<dbReference type="Proteomes" id="UP000283509">
    <property type="component" value="Unassembled WGS sequence"/>
</dbReference>
<dbReference type="OrthoDB" id="6373698at2759"/>
<gene>
    <name evidence="3" type="ORF">C7M84_015338</name>
</gene>
<keyword evidence="4" id="KW-1185">Reference proteome</keyword>
<feature type="region of interest" description="Disordered" evidence="1">
    <location>
        <begin position="114"/>
        <end position="172"/>
    </location>
</feature>
<keyword evidence="2" id="KW-1133">Transmembrane helix</keyword>
<accession>A0A3R7QGH0</accession>
<feature type="compositionally biased region" description="Low complexity" evidence="1">
    <location>
        <begin position="218"/>
        <end position="241"/>
    </location>
</feature>
<feature type="compositionally biased region" description="Polar residues" evidence="1">
    <location>
        <begin position="142"/>
        <end position="154"/>
    </location>
</feature>
<keyword evidence="2" id="KW-0472">Membrane</keyword>
<sequence length="303" mass="33507">MKKYSLSEYRVKPGEYCRESADCIEGLECQGFQCKCPTACRYDQRKEICDCGKAAIQVGPIYLGVFLGLLVLLFWYYTIERTIKNHKKMMSQFSSLSAADDGYVPTSYPLSPVHSSIQTETTADGTASPASRTAGTPIHEGTGTSQTYSINPRTAPNYPVNPESDKPPSYVDVISSPLYSRMAGVATPDPASQPLTFVPNAPYPHSYIPLSRNTQRFSSPSHSLSGRPHSRSSSPIPHHSSPSGTPYPLVLPVLHLQCIHLFLKHHQLTIHTLNRTVFQVILTVTVSQSTKLLSLTKWKANFF</sequence>
<evidence type="ECO:0000256" key="2">
    <source>
        <dbReference type="SAM" id="Phobius"/>
    </source>
</evidence>
<evidence type="ECO:0000313" key="3">
    <source>
        <dbReference type="EMBL" id="ROT66643.1"/>
    </source>
</evidence>
<comment type="caution">
    <text evidence="3">The sequence shown here is derived from an EMBL/GenBank/DDBJ whole genome shotgun (WGS) entry which is preliminary data.</text>
</comment>
<evidence type="ECO:0000256" key="1">
    <source>
        <dbReference type="SAM" id="MobiDB-lite"/>
    </source>
</evidence>
<organism evidence="3 4">
    <name type="scientific">Penaeus vannamei</name>
    <name type="common">Whiteleg shrimp</name>
    <name type="synonym">Litopenaeus vannamei</name>
    <dbReference type="NCBI Taxonomy" id="6689"/>
    <lineage>
        <taxon>Eukaryota</taxon>
        <taxon>Metazoa</taxon>
        <taxon>Ecdysozoa</taxon>
        <taxon>Arthropoda</taxon>
        <taxon>Crustacea</taxon>
        <taxon>Multicrustacea</taxon>
        <taxon>Malacostraca</taxon>
        <taxon>Eumalacostraca</taxon>
        <taxon>Eucarida</taxon>
        <taxon>Decapoda</taxon>
        <taxon>Dendrobranchiata</taxon>
        <taxon>Penaeoidea</taxon>
        <taxon>Penaeidae</taxon>
        <taxon>Penaeus</taxon>
    </lineage>
</organism>
<evidence type="ECO:0008006" key="5">
    <source>
        <dbReference type="Google" id="ProtNLM"/>
    </source>
</evidence>
<protein>
    <recommendedName>
        <fullName evidence="5">EB domain-containing protein</fullName>
    </recommendedName>
</protein>
<reference evidence="3 4" key="2">
    <citation type="submission" date="2019-01" db="EMBL/GenBank/DDBJ databases">
        <title>The decoding of complex shrimp genome reveals the adaptation for benthos swimmer, frequently molting mechanism and breeding impact on genome.</title>
        <authorList>
            <person name="Sun Y."/>
            <person name="Gao Y."/>
            <person name="Yu Y."/>
        </authorList>
    </citation>
    <scope>NUCLEOTIDE SEQUENCE [LARGE SCALE GENOMIC DNA]</scope>
    <source>
        <tissue evidence="3">Muscle</tissue>
    </source>
</reference>
<reference evidence="3 4" key="1">
    <citation type="submission" date="2018-04" db="EMBL/GenBank/DDBJ databases">
        <authorList>
            <person name="Zhang X."/>
            <person name="Yuan J."/>
            <person name="Li F."/>
            <person name="Xiang J."/>
        </authorList>
    </citation>
    <scope>NUCLEOTIDE SEQUENCE [LARGE SCALE GENOMIC DNA]</scope>
    <source>
        <tissue evidence="3">Muscle</tissue>
    </source>
</reference>
<proteinExistence type="predicted"/>
<dbReference type="AlphaFoldDB" id="A0A3R7QGH0"/>
<evidence type="ECO:0000313" key="4">
    <source>
        <dbReference type="Proteomes" id="UP000283509"/>
    </source>
</evidence>
<feature type="compositionally biased region" description="Polar residues" evidence="1">
    <location>
        <begin position="114"/>
        <end position="134"/>
    </location>
</feature>
<keyword evidence="2" id="KW-0812">Transmembrane</keyword>
<feature type="region of interest" description="Disordered" evidence="1">
    <location>
        <begin position="210"/>
        <end position="241"/>
    </location>
</feature>